<name>A0A5J9TI49_9POAL</name>
<dbReference type="Gramene" id="TVU11050">
    <property type="protein sequence ID" value="TVU11050"/>
    <property type="gene ID" value="EJB05_44612"/>
</dbReference>
<feature type="non-terminal residue" evidence="2">
    <location>
        <position position="1"/>
    </location>
</feature>
<proteinExistence type="predicted"/>
<evidence type="ECO:0000313" key="2">
    <source>
        <dbReference type="EMBL" id="TVU11050.1"/>
    </source>
</evidence>
<dbReference type="AlphaFoldDB" id="A0A5J9TI49"/>
<feature type="region of interest" description="Disordered" evidence="1">
    <location>
        <begin position="137"/>
        <end position="167"/>
    </location>
</feature>
<dbReference type="Proteomes" id="UP000324897">
    <property type="component" value="Chromosome 3"/>
</dbReference>
<dbReference type="EMBL" id="RWGY01000039">
    <property type="protein sequence ID" value="TVU11050.1"/>
    <property type="molecule type" value="Genomic_DNA"/>
</dbReference>
<sequence length="177" mass="18767">MPDDGRLCVGALENEVLWLCVQGKGSGDGWVLEEKICMNKVLDLVPGLPKHPMGRTYTTMLDDIDAGRTGKGLSRARPGISRASTTRICSRWIRRSNGCPIFFNLQLRAVLPPPPHLSPPDNRPSTTSRPAVVVHARPRPSLAQPPSPAARSGGVPAASASAVSPATTAGPACIPFF</sequence>
<evidence type="ECO:0000256" key="1">
    <source>
        <dbReference type="SAM" id="MobiDB-lite"/>
    </source>
</evidence>
<comment type="caution">
    <text evidence="2">The sequence shown here is derived from an EMBL/GenBank/DDBJ whole genome shotgun (WGS) entry which is preliminary data.</text>
</comment>
<feature type="compositionally biased region" description="Low complexity" evidence="1">
    <location>
        <begin position="149"/>
        <end position="167"/>
    </location>
</feature>
<gene>
    <name evidence="2" type="ORF">EJB05_44612</name>
</gene>
<protein>
    <submittedName>
        <fullName evidence="2">Uncharacterized protein</fullName>
    </submittedName>
</protein>
<reference evidence="2 3" key="1">
    <citation type="journal article" date="2019" name="Sci. Rep.">
        <title>A high-quality genome of Eragrostis curvula grass provides insights into Poaceae evolution and supports new strategies to enhance forage quality.</title>
        <authorList>
            <person name="Carballo J."/>
            <person name="Santos B.A.C.M."/>
            <person name="Zappacosta D."/>
            <person name="Garbus I."/>
            <person name="Selva J.P."/>
            <person name="Gallo C.A."/>
            <person name="Diaz A."/>
            <person name="Albertini E."/>
            <person name="Caccamo M."/>
            <person name="Echenique V."/>
        </authorList>
    </citation>
    <scope>NUCLEOTIDE SEQUENCE [LARGE SCALE GENOMIC DNA]</scope>
    <source>
        <strain evidence="3">cv. Victoria</strain>
        <tissue evidence="2">Leaf</tissue>
    </source>
</reference>
<organism evidence="2 3">
    <name type="scientific">Eragrostis curvula</name>
    <name type="common">weeping love grass</name>
    <dbReference type="NCBI Taxonomy" id="38414"/>
    <lineage>
        <taxon>Eukaryota</taxon>
        <taxon>Viridiplantae</taxon>
        <taxon>Streptophyta</taxon>
        <taxon>Embryophyta</taxon>
        <taxon>Tracheophyta</taxon>
        <taxon>Spermatophyta</taxon>
        <taxon>Magnoliopsida</taxon>
        <taxon>Liliopsida</taxon>
        <taxon>Poales</taxon>
        <taxon>Poaceae</taxon>
        <taxon>PACMAD clade</taxon>
        <taxon>Chloridoideae</taxon>
        <taxon>Eragrostideae</taxon>
        <taxon>Eragrostidinae</taxon>
        <taxon>Eragrostis</taxon>
    </lineage>
</organism>
<evidence type="ECO:0000313" key="3">
    <source>
        <dbReference type="Proteomes" id="UP000324897"/>
    </source>
</evidence>
<keyword evidence="3" id="KW-1185">Reference proteome</keyword>
<accession>A0A5J9TI49</accession>